<keyword evidence="1" id="KW-0472">Membrane</keyword>
<sequence>MRTLLALGFIGACTAALPAFIQHKSLAGGLFCMAVALAFLVPSLRHSLKAE</sequence>
<reference evidence="2" key="1">
    <citation type="submission" date="2019-12" db="EMBL/GenBank/DDBJ databases">
        <authorList>
            <person name="Cremers G."/>
        </authorList>
    </citation>
    <scope>NUCLEOTIDE SEQUENCE</scope>
    <source>
        <strain evidence="2">Vvax</strain>
    </source>
</reference>
<gene>
    <name evidence="2" type="ORF">VVAX_04363</name>
</gene>
<accession>A0A679JFP4</accession>
<feature type="transmembrane region" description="Helical" evidence="1">
    <location>
        <begin position="25"/>
        <end position="44"/>
    </location>
</feature>
<evidence type="ECO:0000313" key="2">
    <source>
        <dbReference type="EMBL" id="CAA2107694.1"/>
    </source>
</evidence>
<keyword evidence="1" id="KW-1133">Transmembrane helix</keyword>
<proteinExistence type="predicted"/>
<protein>
    <submittedName>
        <fullName evidence="2">Uncharacterized protein</fullName>
    </submittedName>
</protein>
<organism evidence="2">
    <name type="scientific">Variovorax paradoxus</name>
    <dbReference type="NCBI Taxonomy" id="34073"/>
    <lineage>
        <taxon>Bacteria</taxon>
        <taxon>Pseudomonadati</taxon>
        <taxon>Pseudomonadota</taxon>
        <taxon>Betaproteobacteria</taxon>
        <taxon>Burkholderiales</taxon>
        <taxon>Comamonadaceae</taxon>
        <taxon>Variovorax</taxon>
    </lineage>
</organism>
<keyword evidence="1" id="KW-0812">Transmembrane</keyword>
<dbReference type="AlphaFoldDB" id="A0A679JFP4"/>
<evidence type="ECO:0000256" key="1">
    <source>
        <dbReference type="SAM" id="Phobius"/>
    </source>
</evidence>
<name>A0A679JFP4_VARPD</name>
<dbReference type="EMBL" id="LR743507">
    <property type="protein sequence ID" value="CAA2107694.1"/>
    <property type="molecule type" value="Genomic_DNA"/>
</dbReference>
<dbReference type="RefSeq" id="WP_339091904.1">
    <property type="nucleotide sequence ID" value="NZ_LR743507.1"/>
</dbReference>